<keyword evidence="2" id="KW-1185">Reference proteome</keyword>
<protein>
    <submittedName>
        <fullName evidence="3">Uncharacterized protein LOC136081547</fullName>
    </submittedName>
</protein>
<dbReference type="RefSeq" id="XP_065654945.1">
    <property type="nucleotide sequence ID" value="XM_065798873.1"/>
</dbReference>
<evidence type="ECO:0000259" key="1">
    <source>
        <dbReference type="Pfam" id="PF21738"/>
    </source>
</evidence>
<proteinExistence type="predicted"/>
<accession>A0ABM4C0F0</accession>
<gene>
    <name evidence="3" type="primary">LOC136081547</name>
</gene>
<name>A0ABM4C0F0_HYDVU</name>
<dbReference type="InterPro" id="IPR049512">
    <property type="entry name" value="DJR-like_dom"/>
</dbReference>
<dbReference type="GeneID" id="136081547"/>
<feature type="domain" description="Double jelly roll-like" evidence="1">
    <location>
        <begin position="60"/>
        <end position="211"/>
    </location>
</feature>
<dbReference type="PANTHER" id="PTHR36159">
    <property type="entry name" value="PROTEIN CBG23766"/>
    <property type="match status" value="1"/>
</dbReference>
<reference evidence="3" key="1">
    <citation type="submission" date="2025-08" db="UniProtKB">
        <authorList>
            <consortium name="RefSeq"/>
        </authorList>
    </citation>
    <scope>IDENTIFICATION</scope>
</reference>
<dbReference type="PANTHER" id="PTHR36159:SF1">
    <property type="entry name" value="RETROVIRUS-RELATED POL POLYPROTEIN FROM TRANSPOSON 412-LIKE PROTEIN"/>
    <property type="match status" value="1"/>
</dbReference>
<dbReference type="Pfam" id="PF21738">
    <property type="entry name" value="DJR-like_dom"/>
    <property type="match status" value="1"/>
</dbReference>
<organism evidence="2 3">
    <name type="scientific">Hydra vulgaris</name>
    <name type="common">Hydra</name>
    <name type="synonym">Hydra attenuata</name>
    <dbReference type="NCBI Taxonomy" id="6087"/>
    <lineage>
        <taxon>Eukaryota</taxon>
        <taxon>Metazoa</taxon>
        <taxon>Cnidaria</taxon>
        <taxon>Hydrozoa</taxon>
        <taxon>Hydroidolina</taxon>
        <taxon>Anthoathecata</taxon>
        <taxon>Aplanulata</taxon>
        <taxon>Hydridae</taxon>
        <taxon>Hydra</taxon>
    </lineage>
</organism>
<dbReference type="Proteomes" id="UP001652625">
    <property type="component" value="Chromosome 06"/>
</dbReference>
<sequence>MELHEYEPANGVNLNSPGEIRTNIEQQDFFTFPSKAYLLFDGQLVKADGTAYANADAVALTNNGIMHLFSQITYQLLNQNIESVYHPGQATTMLGMLNYSNDFQLAQGLNQLWYKDNIQTAVIADNSGFSARQACIIQKPTTKGAFLFCVPLRHIFGFCDDYDKVVYGLEHTITLARQSDDDAIFRVAVVAAGKVNLNKISLFMPHVLTADAESDQSERLKSSTIDVQIKATFNTAVAANTNAYAVVLSDKLLKFQSDGNKMNVVY</sequence>
<evidence type="ECO:0000313" key="3">
    <source>
        <dbReference type="RefSeq" id="XP_065654945.1"/>
    </source>
</evidence>
<evidence type="ECO:0000313" key="2">
    <source>
        <dbReference type="Proteomes" id="UP001652625"/>
    </source>
</evidence>